<evidence type="ECO:0000313" key="2">
    <source>
        <dbReference type="Proteomes" id="UP000004335"/>
    </source>
</evidence>
<accession>A0A828RKI3</accession>
<name>A0A828RKI3_LIMRT</name>
<reference evidence="1 2" key="1">
    <citation type="submission" date="2011-01" db="EMBL/GenBank/DDBJ databases">
        <authorList>
            <person name="Muzny D."/>
            <person name="Qin X."/>
            <person name="Buhay C."/>
            <person name="Dugan-Rocha S."/>
            <person name="Ding Y."/>
            <person name="Chen G."/>
            <person name="Hawes A."/>
            <person name="Holder M."/>
            <person name="Jhangiani S."/>
            <person name="Johnson A."/>
            <person name="Khan Z."/>
            <person name="Li Z."/>
            <person name="Liu W."/>
            <person name="Liu X."/>
            <person name="Perez L."/>
            <person name="Shen H."/>
            <person name="Wang Q."/>
            <person name="Watt J."/>
            <person name="Xi L."/>
            <person name="Xin Y."/>
            <person name="Zhou J."/>
            <person name="Deng J."/>
            <person name="Jiang H."/>
            <person name="Liu Y."/>
            <person name="Qu J."/>
            <person name="Song X.-Z."/>
            <person name="Zhang L."/>
            <person name="Villasana D."/>
            <person name="Johnson A."/>
            <person name="Liu J."/>
            <person name="Liyanage D."/>
            <person name="Lorensuhewa L."/>
            <person name="Robinson T."/>
            <person name="Song A."/>
            <person name="Song B.-B."/>
            <person name="Dinh H."/>
            <person name="Thornton R."/>
            <person name="Coyle M."/>
            <person name="Francisco L."/>
            <person name="Jackson L."/>
            <person name="Javaid M."/>
            <person name="Korchina V."/>
            <person name="Kovar C."/>
            <person name="Mata R."/>
            <person name="Mathew T."/>
            <person name="Ngo R."/>
            <person name="Nguyen L."/>
            <person name="Nguyen N."/>
            <person name="Okwuonu G."/>
            <person name="Ongeri F."/>
            <person name="Pham C."/>
            <person name="Simmons D."/>
            <person name="Wilczek-Boney K."/>
            <person name="Hale W."/>
            <person name="Jakkamsetti A."/>
            <person name="Pham P."/>
            <person name="Ruth R."/>
            <person name="San Lucas F."/>
            <person name="Warren J."/>
            <person name="Zhang J."/>
            <person name="Zhao Z."/>
            <person name="Zhou C."/>
            <person name="Zhu D."/>
            <person name="Lee S."/>
            <person name="Bess C."/>
            <person name="Blankenburg K."/>
            <person name="Forbes L."/>
            <person name="Fu Q."/>
            <person name="Gubbala S."/>
            <person name="Hirani K."/>
            <person name="Jayaseelan J.C."/>
            <person name="Lara F."/>
            <person name="Munidasa M."/>
            <person name="Palculict T."/>
            <person name="Patil S."/>
            <person name="Pu L.-L."/>
            <person name="Saada N."/>
            <person name="Tang L."/>
            <person name="Weissenberger G."/>
            <person name="Zhu Y."/>
            <person name="Hemphill L."/>
            <person name="Shang Y."/>
            <person name="Youmans B."/>
            <person name="Ayvaz T."/>
            <person name="Ross M."/>
            <person name="Santibanez J."/>
            <person name="Aqrawi P."/>
            <person name="Gross S."/>
            <person name="Joshi V."/>
            <person name="Fowler G."/>
            <person name="Nazareth L."/>
            <person name="Reid J."/>
            <person name="Worley K."/>
            <person name="Petrosino J."/>
            <person name="Highlander S."/>
            <person name="Gibbs R."/>
        </authorList>
    </citation>
    <scope>NUCLEOTIDE SEQUENCE [LARGE SCALE GENOMIC DNA]</scope>
    <source>
        <strain evidence="1 2">MM4-1A</strain>
    </source>
</reference>
<sequence length="43" mass="4829">MTAITKDEEVILVVSGWTFRKQVVTVNFANAVIRITLTESFSI</sequence>
<dbReference type="AlphaFoldDB" id="A0A828RKI3"/>
<dbReference type="Proteomes" id="UP000004335">
    <property type="component" value="Unassembled WGS sequence"/>
</dbReference>
<proteinExistence type="predicted"/>
<gene>
    <name evidence="1" type="ORF">HMPREF0536_12098</name>
</gene>
<comment type="caution">
    <text evidence="1">The sequence shown here is derived from an EMBL/GenBank/DDBJ whole genome shotgun (WGS) entry which is preliminary data.</text>
</comment>
<evidence type="ECO:0000313" key="1">
    <source>
        <dbReference type="EMBL" id="EGC14961.1"/>
    </source>
</evidence>
<protein>
    <submittedName>
        <fullName evidence="1">Uncharacterized protein</fullName>
    </submittedName>
</protein>
<dbReference type="EMBL" id="ACGX02000007">
    <property type="protein sequence ID" value="EGC14961.1"/>
    <property type="molecule type" value="Genomic_DNA"/>
</dbReference>
<organism evidence="1 2">
    <name type="scientific">Limosilactobacillus reuteri MM4-1A</name>
    <dbReference type="NCBI Taxonomy" id="548485"/>
    <lineage>
        <taxon>Bacteria</taxon>
        <taxon>Bacillati</taxon>
        <taxon>Bacillota</taxon>
        <taxon>Bacilli</taxon>
        <taxon>Lactobacillales</taxon>
        <taxon>Lactobacillaceae</taxon>
        <taxon>Limosilactobacillus</taxon>
    </lineage>
</organism>